<evidence type="ECO:0000259" key="2">
    <source>
        <dbReference type="PROSITE" id="PS50172"/>
    </source>
</evidence>
<dbReference type="InterPro" id="IPR002706">
    <property type="entry name" value="Xrcc1_N"/>
</dbReference>
<dbReference type="PANTHER" id="PTHR11370:SF5">
    <property type="entry name" value="DNA REPAIR PROTEIN XRCC1"/>
    <property type="match status" value="1"/>
</dbReference>
<dbReference type="InterPro" id="IPR036420">
    <property type="entry name" value="BRCT_dom_sf"/>
</dbReference>
<feature type="region of interest" description="Disordered" evidence="1">
    <location>
        <begin position="460"/>
        <end position="484"/>
    </location>
</feature>
<feature type="compositionally biased region" description="Basic and acidic residues" evidence="1">
    <location>
        <begin position="235"/>
        <end position="275"/>
    </location>
</feature>
<dbReference type="GO" id="GO:0005634">
    <property type="term" value="C:nucleus"/>
    <property type="evidence" value="ECO:0007669"/>
    <property type="project" value="InterPro"/>
</dbReference>
<dbReference type="SUPFAM" id="SSF49785">
    <property type="entry name" value="Galactose-binding domain-like"/>
    <property type="match status" value="1"/>
</dbReference>
<dbReference type="InterPro" id="IPR001357">
    <property type="entry name" value="BRCT_dom"/>
</dbReference>
<dbReference type="SUPFAM" id="SSF52113">
    <property type="entry name" value="BRCT domain"/>
    <property type="match status" value="2"/>
</dbReference>
<dbReference type="Gene3D" id="3.40.50.10190">
    <property type="entry name" value="BRCT domain"/>
    <property type="match status" value="2"/>
</dbReference>
<feature type="compositionally biased region" description="Basic and acidic residues" evidence="1">
    <location>
        <begin position="310"/>
        <end position="328"/>
    </location>
</feature>
<evidence type="ECO:0000313" key="4">
    <source>
        <dbReference type="Proteomes" id="UP001162156"/>
    </source>
</evidence>
<proteinExistence type="predicted"/>
<comment type="caution">
    <text evidence="3">The sequence shown here is derived from an EMBL/GenBank/DDBJ whole genome shotgun (WGS) entry which is preliminary data.</text>
</comment>
<dbReference type="PROSITE" id="PS50172">
    <property type="entry name" value="BRCT"/>
    <property type="match status" value="2"/>
</dbReference>
<organism evidence="3 4">
    <name type="scientific">Rhamnusium bicolor</name>
    <dbReference type="NCBI Taxonomy" id="1586634"/>
    <lineage>
        <taxon>Eukaryota</taxon>
        <taxon>Metazoa</taxon>
        <taxon>Ecdysozoa</taxon>
        <taxon>Arthropoda</taxon>
        <taxon>Hexapoda</taxon>
        <taxon>Insecta</taxon>
        <taxon>Pterygota</taxon>
        <taxon>Neoptera</taxon>
        <taxon>Endopterygota</taxon>
        <taxon>Coleoptera</taxon>
        <taxon>Polyphaga</taxon>
        <taxon>Cucujiformia</taxon>
        <taxon>Chrysomeloidea</taxon>
        <taxon>Cerambycidae</taxon>
        <taxon>Lepturinae</taxon>
        <taxon>Rhagiini</taxon>
        <taxon>Rhamnusium</taxon>
    </lineage>
</organism>
<dbReference type="Pfam" id="PF01834">
    <property type="entry name" value="XRCC1_N"/>
    <property type="match status" value="1"/>
</dbReference>
<sequence>MPKINIDHVISFSSEDPIHIASNILSNDTSKKWKCRTPGEKTAVVFLQLEKASVITGVDIGNEHSAYIEVLVSRSGMNGDYNVLLVASSFMTPLEARQSQNVNKVRMFTKEHFSKPECDEKWDRVKVVCTQPFNRHVQYGLSFINIHTSDVKILAPIQTHIGKFILRPESPDNLSAGSLFEKRKEIKDEKLSALYDMIYIGAAAIREASSSASLAKHGSPVCKPKLKTLNSTPSSRRESSDNSEKTPRPRNRDDLLYSKDEEEPNEKIDKIIEKKKSPRSLDTSAGTSGDSKNKAGSAKEYQNDRKRKNKNEAGKKDQNKKMKKDVNTKPFERLLEGVTLVISGVQNPYRGNLRTSALSMGAKYKPDWDDSCTHLIQRKRKNREKEWIEDCWAQKKRFPWRRYALDKRDIGKDESEDEICAKIEPTYPVYENIENSDSEMDYSEHKDYASDTEERIARIQERNKENEKNSVYTADTDEEDQAEKTSSALSNKLMNLFINKTFYIDQSFDEDVYNKLLKYIVAYDGKSVDDPTRDVDVIITVKENSQTLKEINANAVCLNSDWVWDCHNSQKLVPMDQYVY</sequence>
<dbReference type="InterPro" id="IPR008979">
    <property type="entry name" value="Galactose-bd-like_sf"/>
</dbReference>
<dbReference type="EMBL" id="JANEYF010005896">
    <property type="protein sequence ID" value="KAJ8926425.1"/>
    <property type="molecule type" value="Genomic_DNA"/>
</dbReference>
<gene>
    <name evidence="3" type="ORF">NQ314_021213</name>
</gene>
<evidence type="ECO:0000313" key="3">
    <source>
        <dbReference type="EMBL" id="KAJ8926425.1"/>
    </source>
</evidence>
<dbReference type="Proteomes" id="UP001162156">
    <property type="component" value="Unassembled WGS sequence"/>
</dbReference>
<dbReference type="SMART" id="SM00292">
    <property type="entry name" value="BRCT"/>
    <property type="match status" value="2"/>
</dbReference>
<feature type="compositionally biased region" description="Polar residues" evidence="1">
    <location>
        <begin position="280"/>
        <end position="290"/>
    </location>
</feature>
<feature type="region of interest" description="Disordered" evidence="1">
    <location>
        <begin position="215"/>
        <end position="328"/>
    </location>
</feature>
<dbReference type="AlphaFoldDB" id="A0AAV8WI22"/>
<name>A0AAV8WI22_9CUCU</name>
<reference evidence="3" key="1">
    <citation type="journal article" date="2023" name="Insect Mol. Biol.">
        <title>Genome sequencing provides insights into the evolution of gene families encoding plant cell wall-degrading enzymes in longhorned beetles.</title>
        <authorList>
            <person name="Shin N.R."/>
            <person name="Okamura Y."/>
            <person name="Kirsch R."/>
            <person name="Pauchet Y."/>
        </authorList>
    </citation>
    <scope>NUCLEOTIDE SEQUENCE</scope>
    <source>
        <strain evidence="3">RBIC_L_NR</strain>
    </source>
</reference>
<feature type="domain" description="BRCT" evidence="2">
    <location>
        <begin position="492"/>
        <end position="580"/>
    </location>
</feature>
<dbReference type="GO" id="GO:0000012">
    <property type="term" value="P:single strand break repair"/>
    <property type="evidence" value="ECO:0007669"/>
    <property type="project" value="InterPro"/>
</dbReference>
<dbReference type="PANTHER" id="PTHR11370">
    <property type="entry name" value="DNA-REPAIR PROTEIN XRCC1"/>
    <property type="match status" value="1"/>
</dbReference>
<accession>A0AAV8WI22</accession>
<dbReference type="GO" id="GO:0006284">
    <property type="term" value="P:base-excision repair"/>
    <property type="evidence" value="ECO:0007669"/>
    <property type="project" value="TreeGrafter"/>
</dbReference>
<dbReference type="Pfam" id="PF12738">
    <property type="entry name" value="PTCB-BRCT"/>
    <property type="match status" value="1"/>
</dbReference>
<dbReference type="FunFam" id="2.60.120.260:FF:000025">
    <property type="entry name" value="DNA repair protein XRCC1 isoform X1"/>
    <property type="match status" value="1"/>
</dbReference>
<dbReference type="Pfam" id="PF16589">
    <property type="entry name" value="BRCT_2"/>
    <property type="match status" value="1"/>
</dbReference>
<dbReference type="Gene3D" id="2.60.120.260">
    <property type="entry name" value="Galactose-binding domain-like"/>
    <property type="match status" value="1"/>
</dbReference>
<dbReference type="GO" id="GO:0003684">
    <property type="term" value="F:damaged DNA binding"/>
    <property type="evidence" value="ECO:0007669"/>
    <property type="project" value="InterPro"/>
</dbReference>
<feature type="domain" description="BRCT" evidence="2">
    <location>
        <begin position="330"/>
        <end position="405"/>
    </location>
</feature>
<evidence type="ECO:0000256" key="1">
    <source>
        <dbReference type="SAM" id="MobiDB-lite"/>
    </source>
</evidence>
<keyword evidence="4" id="KW-1185">Reference proteome</keyword>
<protein>
    <recommendedName>
        <fullName evidence="2">BRCT domain-containing protein</fullName>
    </recommendedName>
</protein>